<dbReference type="Proteomes" id="UP000663852">
    <property type="component" value="Unassembled WGS sequence"/>
</dbReference>
<feature type="compositionally biased region" description="Basic and acidic residues" evidence="1">
    <location>
        <begin position="141"/>
        <end position="153"/>
    </location>
</feature>
<evidence type="ECO:0000313" key="4">
    <source>
        <dbReference type="EMBL" id="CAF0958236.1"/>
    </source>
</evidence>
<comment type="caution">
    <text evidence="4">The sequence shown here is derived from an EMBL/GenBank/DDBJ whole genome shotgun (WGS) entry which is preliminary data.</text>
</comment>
<feature type="compositionally biased region" description="Basic and acidic residues" evidence="1">
    <location>
        <begin position="47"/>
        <end position="61"/>
    </location>
</feature>
<dbReference type="Gene3D" id="3.30.700.20">
    <property type="entry name" value="Hypothetical protein ph0010, domain 1"/>
    <property type="match status" value="1"/>
</dbReference>
<evidence type="ECO:0000256" key="2">
    <source>
        <dbReference type="SAM" id="SignalP"/>
    </source>
</evidence>
<evidence type="ECO:0000259" key="3">
    <source>
        <dbReference type="PROSITE" id="PS51112"/>
    </source>
</evidence>
<evidence type="ECO:0000313" key="5">
    <source>
        <dbReference type="Proteomes" id="UP000663852"/>
    </source>
</evidence>
<dbReference type="OrthoDB" id="24630at2759"/>
<feature type="domain" description="AMMECR1" evidence="3">
    <location>
        <begin position="157"/>
        <end position="384"/>
    </location>
</feature>
<feature type="region of interest" description="Disordered" evidence="1">
    <location>
        <begin position="47"/>
        <end position="72"/>
    </location>
</feature>
<dbReference type="SUPFAM" id="SSF143447">
    <property type="entry name" value="AMMECR1-like"/>
    <property type="match status" value="1"/>
</dbReference>
<dbReference type="InterPro" id="IPR002733">
    <property type="entry name" value="AMMECR1_domain"/>
</dbReference>
<dbReference type="InterPro" id="IPR027485">
    <property type="entry name" value="AMMECR1_N"/>
</dbReference>
<dbReference type="InterPro" id="IPR036071">
    <property type="entry name" value="AMMECR1_dom_sf"/>
</dbReference>
<dbReference type="PANTHER" id="PTHR13016:SF0">
    <property type="entry name" value="AMME SYNDROME CANDIDATE GENE 1 PROTEIN"/>
    <property type="match status" value="1"/>
</dbReference>
<feature type="region of interest" description="Disordered" evidence="1">
    <location>
        <begin position="132"/>
        <end position="153"/>
    </location>
</feature>
<dbReference type="PROSITE" id="PS51112">
    <property type="entry name" value="AMMECR1"/>
    <property type="match status" value="1"/>
</dbReference>
<dbReference type="Pfam" id="PF01871">
    <property type="entry name" value="AMMECR1"/>
    <property type="match status" value="1"/>
</dbReference>
<protein>
    <recommendedName>
        <fullName evidence="3">AMMECR1 domain-containing protein</fullName>
    </recommendedName>
</protein>
<gene>
    <name evidence="4" type="ORF">EDS130_LOCUS12710</name>
</gene>
<evidence type="ECO:0000256" key="1">
    <source>
        <dbReference type="SAM" id="MobiDB-lite"/>
    </source>
</evidence>
<dbReference type="EMBL" id="CAJNOJ010000049">
    <property type="protein sequence ID" value="CAF0958236.1"/>
    <property type="molecule type" value="Genomic_DNA"/>
</dbReference>
<organism evidence="4 5">
    <name type="scientific">Adineta ricciae</name>
    <name type="common">Rotifer</name>
    <dbReference type="NCBI Taxonomy" id="249248"/>
    <lineage>
        <taxon>Eukaryota</taxon>
        <taxon>Metazoa</taxon>
        <taxon>Spiralia</taxon>
        <taxon>Gnathifera</taxon>
        <taxon>Rotifera</taxon>
        <taxon>Eurotatoria</taxon>
        <taxon>Bdelloidea</taxon>
        <taxon>Adinetida</taxon>
        <taxon>Adinetidae</taxon>
        <taxon>Adineta</taxon>
    </lineage>
</organism>
<name>A0A814DWR1_ADIRI</name>
<feature type="chain" id="PRO_5032357736" description="AMMECR1 domain-containing protein" evidence="2">
    <location>
        <begin position="18"/>
        <end position="405"/>
    </location>
</feature>
<dbReference type="InterPro" id="IPR023473">
    <property type="entry name" value="AMMECR1"/>
</dbReference>
<sequence length="405" mass="46478">MRLVIICHCCICTCLSGDSFFGFFMAICCGGKKQKVSHSIINSIENRRSSEKHHGNSDHHQNLKATSTRHRSHSYFKQTNHLPMPHDLSRTSTNSASSSALNYLLENASNSYTNNTNRFFHKNANHCEKMDVNDDDEDDYNDRKQQEKAKSTFDHSLRSQHSIVHADMVFYCFEILGNYLFNGKHHLGKNYSSTNEQLIPSRILPLTLPADPYPLFVTWLIGSEKKLRGCIGTFTPMNLAQGTLIFMYVLSVYAWFIGLKEYALTSATNDSRFSPISRDEYPLLSCAVSILTHFEPCSSYYDWEIGLHGIRIEFFNERGAKRSATYLPEVAHEQRWNHIQTLDSLLRKGGFKASITSEMRKSVQVTRYQSEKLILHYNDYVQFKKNASTTTTTFSCTATTVRQRF</sequence>
<accession>A0A814DWR1</accession>
<dbReference type="AlphaFoldDB" id="A0A814DWR1"/>
<feature type="signal peptide" evidence="2">
    <location>
        <begin position="1"/>
        <end position="17"/>
    </location>
</feature>
<reference evidence="4" key="1">
    <citation type="submission" date="2021-02" db="EMBL/GenBank/DDBJ databases">
        <authorList>
            <person name="Nowell W R."/>
        </authorList>
    </citation>
    <scope>NUCLEOTIDE SEQUENCE</scope>
</reference>
<proteinExistence type="predicted"/>
<keyword evidence="2" id="KW-0732">Signal</keyword>
<dbReference type="PANTHER" id="PTHR13016">
    <property type="entry name" value="AMMECR1 HOMOLOG"/>
    <property type="match status" value="1"/>
</dbReference>